<dbReference type="SUPFAM" id="SSF117074">
    <property type="entry name" value="Hypothetical protein PA1324"/>
    <property type="match status" value="1"/>
</dbReference>
<comment type="caution">
    <text evidence="1">The sequence shown here is derived from an EMBL/GenBank/DDBJ whole genome shotgun (WGS) entry which is preliminary data.</text>
</comment>
<evidence type="ECO:0000313" key="1">
    <source>
        <dbReference type="EMBL" id="MER6978325.1"/>
    </source>
</evidence>
<dbReference type="EMBL" id="JBEPCU010000219">
    <property type="protein sequence ID" value="MER6978325.1"/>
    <property type="molecule type" value="Genomic_DNA"/>
</dbReference>
<dbReference type="Gene3D" id="2.60.40.10">
    <property type="entry name" value="Immunoglobulins"/>
    <property type="match status" value="1"/>
</dbReference>
<accession>A0ABV1W2A6</accession>
<protein>
    <recommendedName>
        <fullName evidence="3">SD-repeat containing protein B domain-containing protein</fullName>
    </recommendedName>
</protein>
<gene>
    <name evidence="1" type="ORF">ABT317_15250</name>
</gene>
<evidence type="ECO:0008006" key="3">
    <source>
        <dbReference type="Google" id="ProtNLM"/>
    </source>
</evidence>
<dbReference type="Proteomes" id="UP001458415">
    <property type="component" value="Unassembled WGS sequence"/>
</dbReference>
<organism evidence="1 2">
    <name type="scientific">Streptomyces carpinensis</name>
    <dbReference type="NCBI Taxonomy" id="66369"/>
    <lineage>
        <taxon>Bacteria</taxon>
        <taxon>Bacillati</taxon>
        <taxon>Actinomycetota</taxon>
        <taxon>Actinomycetes</taxon>
        <taxon>Kitasatosporales</taxon>
        <taxon>Streptomycetaceae</taxon>
        <taxon>Streptomyces</taxon>
    </lineage>
</organism>
<sequence length="40" mass="4089">MVATVTTGEDGAYAFTGLAAGEYSIVACAPVPAARRSRRT</sequence>
<keyword evidence="2" id="KW-1185">Reference proteome</keyword>
<reference evidence="1 2" key="1">
    <citation type="submission" date="2024-06" db="EMBL/GenBank/DDBJ databases">
        <title>The Natural Products Discovery Center: Release of the First 8490 Sequenced Strains for Exploring Actinobacteria Biosynthetic Diversity.</title>
        <authorList>
            <person name="Kalkreuter E."/>
            <person name="Kautsar S.A."/>
            <person name="Yang D."/>
            <person name="Bader C.D."/>
            <person name="Teijaro C.N."/>
            <person name="Fluegel L."/>
            <person name="Davis C.M."/>
            <person name="Simpson J.R."/>
            <person name="Lauterbach L."/>
            <person name="Steele A.D."/>
            <person name="Gui C."/>
            <person name="Meng S."/>
            <person name="Li G."/>
            <person name="Viehrig K."/>
            <person name="Ye F."/>
            <person name="Su P."/>
            <person name="Kiefer A.F."/>
            <person name="Nichols A."/>
            <person name="Cepeda A.J."/>
            <person name="Yan W."/>
            <person name="Fan B."/>
            <person name="Jiang Y."/>
            <person name="Adhikari A."/>
            <person name="Zheng C.-J."/>
            <person name="Schuster L."/>
            <person name="Cowan T.M."/>
            <person name="Smanski M.J."/>
            <person name="Chevrette M.G."/>
            <person name="De Carvalho L.P.S."/>
            <person name="Shen B."/>
        </authorList>
    </citation>
    <scope>NUCLEOTIDE SEQUENCE [LARGE SCALE GENOMIC DNA]</scope>
    <source>
        <strain evidence="1 2">NPDC000634</strain>
    </source>
</reference>
<evidence type="ECO:0000313" key="2">
    <source>
        <dbReference type="Proteomes" id="UP001458415"/>
    </source>
</evidence>
<dbReference type="InterPro" id="IPR013783">
    <property type="entry name" value="Ig-like_fold"/>
</dbReference>
<proteinExistence type="predicted"/>
<name>A0ABV1W2A6_9ACTN</name>